<proteinExistence type="inferred from homology"/>
<dbReference type="PANTHER" id="PTHR43330:SF27">
    <property type="entry name" value="METHIONINE AMINOPEPTIDASE"/>
    <property type="match status" value="1"/>
</dbReference>
<comment type="similarity">
    <text evidence="6">Belongs to the peptidase M24A family. Methionine aminopeptidase type 1 subfamily.</text>
</comment>
<dbReference type="HAMAP" id="MF_01974">
    <property type="entry name" value="MetAP_1"/>
    <property type="match status" value="1"/>
</dbReference>
<keyword evidence="3 6" id="KW-0645">Protease</keyword>
<organism evidence="9">
    <name type="scientific">uncultured Berkelbacteria bacterium Rifle_16ft_4_minimus_38443</name>
    <dbReference type="NCBI Taxonomy" id="1665092"/>
    <lineage>
        <taxon>Bacteria</taxon>
        <taxon>Candidatus Berkelbacteria</taxon>
        <taxon>environmental samples</taxon>
    </lineage>
</organism>
<dbReference type="InterPro" id="IPR001714">
    <property type="entry name" value="Pept_M24_MAP"/>
</dbReference>
<evidence type="ECO:0000256" key="1">
    <source>
        <dbReference type="ARBA" id="ARBA00002521"/>
    </source>
</evidence>
<evidence type="ECO:0000259" key="8">
    <source>
        <dbReference type="Pfam" id="PF00557"/>
    </source>
</evidence>
<evidence type="ECO:0000313" key="9">
    <source>
        <dbReference type="EMBL" id="AKQ03635.1"/>
    </source>
</evidence>
<evidence type="ECO:0000256" key="7">
    <source>
        <dbReference type="RuleBase" id="RU003653"/>
    </source>
</evidence>
<dbReference type="InterPro" id="IPR036005">
    <property type="entry name" value="Creatinase/aminopeptidase-like"/>
</dbReference>
<dbReference type="GO" id="GO:0006508">
    <property type="term" value="P:proteolysis"/>
    <property type="evidence" value="ECO:0007669"/>
    <property type="project" value="UniProtKB-KW"/>
</dbReference>
<evidence type="ECO:0000256" key="4">
    <source>
        <dbReference type="ARBA" id="ARBA00022723"/>
    </source>
</evidence>
<comment type="subunit">
    <text evidence="6">Monomer.</text>
</comment>
<dbReference type="AlphaFoldDB" id="A0A0H4TA03"/>
<reference evidence="9" key="1">
    <citation type="journal article" date="2015" name="ISME J.">
        <title>Aquifer environment selects for microbial species cohorts in sediment and groundwater.</title>
        <authorList>
            <person name="Hug L.A."/>
            <person name="Thomas B.C."/>
            <person name="Brown C.T."/>
            <person name="Frischkorn K.R."/>
            <person name="Williams K.H."/>
            <person name="Tringe S.G."/>
            <person name="Banfield J.F."/>
        </authorList>
    </citation>
    <scope>NUCLEOTIDE SEQUENCE</scope>
</reference>
<dbReference type="EMBL" id="KT007018">
    <property type="protein sequence ID" value="AKQ03635.1"/>
    <property type="molecule type" value="Genomic_DNA"/>
</dbReference>
<feature type="binding site" evidence="6">
    <location>
        <position position="95"/>
    </location>
    <ligand>
        <name>a divalent metal cation</name>
        <dbReference type="ChEBI" id="CHEBI:60240"/>
        <label>1</label>
    </ligand>
</feature>
<evidence type="ECO:0000256" key="5">
    <source>
        <dbReference type="ARBA" id="ARBA00022801"/>
    </source>
</evidence>
<dbReference type="GO" id="GO:0004239">
    <property type="term" value="F:initiator methionyl aminopeptidase activity"/>
    <property type="evidence" value="ECO:0007669"/>
    <property type="project" value="UniProtKB-UniRule"/>
</dbReference>
<comment type="catalytic activity">
    <reaction evidence="6 7">
        <text>Release of N-terminal amino acids, preferentially methionine, from peptides and arylamides.</text>
        <dbReference type="EC" id="3.4.11.18"/>
    </reaction>
</comment>
<keyword evidence="5 6" id="KW-0378">Hydrolase</keyword>
<comment type="function">
    <text evidence="1 6">Removes the N-terminal methionine from nascent proteins. The N-terminal methionine is often cleaved when the second residue in the primary sequence is small and uncharged (Met-Ala-, Cys, Gly, Pro, Ser, Thr, or Val). Requires deformylation of the N(alpha)-formylated initiator methionine before it can be hydrolyzed.</text>
</comment>
<feature type="binding site" evidence="6">
    <location>
        <position position="78"/>
    </location>
    <ligand>
        <name>substrate</name>
    </ligand>
</feature>
<dbReference type="InterPro" id="IPR002467">
    <property type="entry name" value="Pept_M24A_MAP1"/>
</dbReference>
<dbReference type="GO" id="GO:0070006">
    <property type="term" value="F:metalloaminopeptidase activity"/>
    <property type="evidence" value="ECO:0007669"/>
    <property type="project" value="UniProtKB-UniRule"/>
</dbReference>
<dbReference type="PANTHER" id="PTHR43330">
    <property type="entry name" value="METHIONINE AMINOPEPTIDASE"/>
    <property type="match status" value="1"/>
</dbReference>
<accession>A0A0H4TA03</accession>
<dbReference type="EC" id="3.4.11.18" evidence="6 7"/>
<protein>
    <recommendedName>
        <fullName evidence="6 7">Methionine aminopeptidase</fullName>
        <shortName evidence="6">MAP</shortName>
        <shortName evidence="6">MetAP</shortName>
        <ecNumber evidence="6 7">3.4.11.18</ecNumber>
    </recommendedName>
    <alternativeName>
        <fullName evidence="6">Peptidase M</fullName>
    </alternativeName>
</protein>
<dbReference type="InterPro" id="IPR000994">
    <property type="entry name" value="Pept_M24"/>
</dbReference>
<dbReference type="Pfam" id="PF00557">
    <property type="entry name" value="Peptidase_M24"/>
    <property type="match status" value="1"/>
</dbReference>
<dbReference type="GO" id="GO:0046872">
    <property type="term" value="F:metal ion binding"/>
    <property type="evidence" value="ECO:0007669"/>
    <property type="project" value="UniProtKB-UniRule"/>
</dbReference>
<dbReference type="Gene3D" id="3.90.230.10">
    <property type="entry name" value="Creatinase/methionine aminopeptidase superfamily"/>
    <property type="match status" value="1"/>
</dbReference>
<evidence type="ECO:0000256" key="6">
    <source>
        <dbReference type="HAMAP-Rule" id="MF_01974"/>
    </source>
</evidence>
<gene>
    <name evidence="6" type="primary">map</name>
</gene>
<feature type="binding site" evidence="6">
    <location>
        <position position="233"/>
    </location>
    <ligand>
        <name>a divalent metal cation</name>
        <dbReference type="ChEBI" id="CHEBI:60240"/>
        <label>2</label>
        <note>catalytic</note>
    </ligand>
</feature>
<sequence length="247" mass="26978">MIILKNRQQIETIKKAGSVVREILDTLKSNIKVGDLTLKLAEISNQIIAKYPQAKSAFLGYNRYPASICVSINNEIVHGIPSDRKIKNGDLVSVDVGIDWQGFKADAAETFMIGEVKSKHQLLVQATKEALKNAIAVAKKGNFIGDISYEIQKTLEKAGFSPVKECTGHGIGQNLHEDPSVPNFGTPKTDAILKTGMVLAIEPMAVEKYNAIRIKADNWTIVTEDGGYSAHFEKTIAITDGEPEILT</sequence>
<dbReference type="CDD" id="cd01086">
    <property type="entry name" value="MetAP1"/>
    <property type="match status" value="1"/>
</dbReference>
<dbReference type="GO" id="GO:0005829">
    <property type="term" value="C:cytosol"/>
    <property type="evidence" value="ECO:0007669"/>
    <property type="project" value="TreeGrafter"/>
</dbReference>
<comment type="cofactor">
    <cofactor evidence="6">
        <name>Co(2+)</name>
        <dbReference type="ChEBI" id="CHEBI:48828"/>
    </cofactor>
    <cofactor evidence="6">
        <name>Zn(2+)</name>
        <dbReference type="ChEBI" id="CHEBI:29105"/>
    </cofactor>
    <cofactor evidence="6">
        <name>Mn(2+)</name>
        <dbReference type="ChEBI" id="CHEBI:29035"/>
    </cofactor>
    <cofactor evidence="6">
        <name>Fe(2+)</name>
        <dbReference type="ChEBI" id="CHEBI:29033"/>
    </cofactor>
    <text evidence="6">Binds 2 divalent metal cations per subunit. Has a high-affinity and a low affinity metal-binding site. The true nature of the physiological cofactor is under debate. The enzyme is active with cobalt, zinc, manganese or divalent iron ions. Most likely, methionine aminopeptidases function as mononuclear Fe(2+)-metalloproteases under physiological conditions, and the catalytically relevant metal-binding site has been assigned to the histidine-containing high-affinity site.</text>
</comment>
<feature type="binding site" evidence="6">
    <location>
        <position position="106"/>
    </location>
    <ligand>
        <name>a divalent metal cation</name>
        <dbReference type="ChEBI" id="CHEBI:60240"/>
        <label>2</label>
        <note>catalytic</note>
    </ligand>
</feature>
<feature type="binding site" evidence="6">
    <location>
        <position position="233"/>
    </location>
    <ligand>
        <name>a divalent metal cation</name>
        <dbReference type="ChEBI" id="CHEBI:60240"/>
        <label>1</label>
    </ligand>
</feature>
<name>A0A0H4TA03_9BACT</name>
<feature type="domain" description="Peptidase M24" evidence="8">
    <location>
        <begin position="11"/>
        <end position="240"/>
    </location>
</feature>
<evidence type="ECO:0000256" key="2">
    <source>
        <dbReference type="ARBA" id="ARBA00022438"/>
    </source>
</evidence>
<keyword evidence="4 6" id="KW-0479">Metal-binding</keyword>
<feature type="binding site" evidence="6">
    <location>
        <position position="169"/>
    </location>
    <ligand>
        <name>a divalent metal cation</name>
        <dbReference type="ChEBI" id="CHEBI:60240"/>
        <label>2</label>
        <note>catalytic</note>
    </ligand>
</feature>
<feature type="binding site" evidence="6">
    <location>
        <position position="106"/>
    </location>
    <ligand>
        <name>a divalent metal cation</name>
        <dbReference type="ChEBI" id="CHEBI:60240"/>
        <label>1</label>
    </ligand>
</feature>
<keyword evidence="2 6" id="KW-0031">Aminopeptidase</keyword>
<feature type="binding site" evidence="6">
    <location>
        <position position="176"/>
    </location>
    <ligand>
        <name>substrate</name>
    </ligand>
</feature>
<evidence type="ECO:0000256" key="3">
    <source>
        <dbReference type="ARBA" id="ARBA00022670"/>
    </source>
</evidence>
<dbReference type="SUPFAM" id="SSF55920">
    <property type="entry name" value="Creatinase/aminopeptidase"/>
    <property type="match status" value="1"/>
</dbReference>
<dbReference type="PRINTS" id="PR00599">
    <property type="entry name" value="MAPEPTIDASE"/>
</dbReference>
<dbReference type="NCBIfam" id="TIGR00500">
    <property type="entry name" value="met_pdase_I"/>
    <property type="match status" value="1"/>
</dbReference>
<feature type="binding site" evidence="6">
    <location>
        <position position="202"/>
    </location>
    <ligand>
        <name>a divalent metal cation</name>
        <dbReference type="ChEBI" id="CHEBI:60240"/>
        <label>2</label>
        <note>catalytic</note>
    </ligand>
</feature>